<evidence type="ECO:0000313" key="9">
    <source>
        <dbReference type="Proteomes" id="UP000824014"/>
    </source>
</evidence>
<dbReference type="GO" id="GO:0046872">
    <property type="term" value="F:metal ion binding"/>
    <property type="evidence" value="ECO:0007669"/>
    <property type="project" value="UniProtKB-KW"/>
</dbReference>
<dbReference type="PIRSF" id="PIRSF006118">
    <property type="entry name" value="KDO8-P_Ptase"/>
    <property type="match status" value="1"/>
</dbReference>
<gene>
    <name evidence="8" type="ORF">H9816_07345</name>
</gene>
<comment type="subunit">
    <text evidence="3">Homotetramer.</text>
</comment>
<dbReference type="Proteomes" id="UP000824014">
    <property type="component" value="Unassembled WGS sequence"/>
</dbReference>
<dbReference type="SFLD" id="SFLDG01138">
    <property type="entry name" value="C1.6.2:_Deoxy-d-mannose-octulo"/>
    <property type="match status" value="1"/>
</dbReference>
<reference evidence="8" key="1">
    <citation type="journal article" date="2021" name="PeerJ">
        <title>Extensive microbial diversity within the chicken gut microbiome revealed by metagenomics and culture.</title>
        <authorList>
            <person name="Gilroy R."/>
            <person name="Ravi A."/>
            <person name="Getino M."/>
            <person name="Pursley I."/>
            <person name="Horton D.L."/>
            <person name="Alikhan N.F."/>
            <person name="Baker D."/>
            <person name="Gharbi K."/>
            <person name="Hall N."/>
            <person name="Watson M."/>
            <person name="Adriaenssens E.M."/>
            <person name="Foster-Nyarko E."/>
            <person name="Jarju S."/>
            <person name="Secka A."/>
            <person name="Antonio M."/>
            <person name="Oren A."/>
            <person name="Chaudhuri R.R."/>
            <person name="La Ragione R."/>
            <person name="Hildebrand F."/>
            <person name="Pallen M.J."/>
        </authorList>
    </citation>
    <scope>NUCLEOTIDE SEQUENCE</scope>
    <source>
        <strain evidence="8">ChiHjej11B10-19426</strain>
    </source>
</reference>
<proteinExistence type="inferred from homology"/>
<dbReference type="SFLD" id="SFLDS00003">
    <property type="entry name" value="Haloacid_Dehalogenase"/>
    <property type="match status" value="1"/>
</dbReference>
<organism evidence="8 9">
    <name type="scientific">Candidatus Tidjanibacter faecipullorum</name>
    <dbReference type="NCBI Taxonomy" id="2838766"/>
    <lineage>
        <taxon>Bacteria</taxon>
        <taxon>Pseudomonadati</taxon>
        <taxon>Bacteroidota</taxon>
        <taxon>Bacteroidia</taxon>
        <taxon>Bacteroidales</taxon>
        <taxon>Rikenellaceae</taxon>
        <taxon>Tidjanibacter</taxon>
    </lineage>
</organism>
<evidence type="ECO:0000313" key="8">
    <source>
        <dbReference type="EMBL" id="HIZ15705.1"/>
    </source>
</evidence>
<evidence type="ECO:0000256" key="4">
    <source>
        <dbReference type="ARBA" id="ARBA00022723"/>
    </source>
</evidence>
<dbReference type="SUPFAM" id="SSF56784">
    <property type="entry name" value="HAD-like"/>
    <property type="match status" value="1"/>
</dbReference>
<dbReference type="AlphaFoldDB" id="A0A9D2IMD3"/>
<reference evidence="8" key="2">
    <citation type="submission" date="2021-04" db="EMBL/GenBank/DDBJ databases">
        <authorList>
            <person name="Gilroy R."/>
        </authorList>
    </citation>
    <scope>NUCLEOTIDE SEQUENCE</scope>
    <source>
        <strain evidence="8">ChiHjej11B10-19426</strain>
    </source>
</reference>
<dbReference type="InterPro" id="IPR010023">
    <property type="entry name" value="KdsC_fam"/>
</dbReference>
<evidence type="ECO:0000256" key="6">
    <source>
        <dbReference type="ARBA" id="ARBA00022842"/>
    </source>
</evidence>
<dbReference type="EMBL" id="DXCC01000028">
    <property type="protein sequence ID" value="HIZ15705.1"/>
    <property type="molecule type" value="Genomic_DNA"/>
</dbReference>
<feature type="binding site" evidence="7">
    <location>
        <position position="110"/>
    </location>
    <ligand>
        <name>Mg(2+)</name>
        <dbReference type="ChEBI" id="CHEBI:18420"/>
    </ligand>
</feature>
<dbReference type="Gene3D" id="3.40.50.1000">
    <property type="entry name" value="HAD superfamily/HAD-like"/>
    <property type="match status" value="1"/>
</dbReference>
<dbReference type="Pfam" id="PF08282">
    <property type="entry name" value="Hydrolase_3"/>
    <property type="match status" value="1"/>
</dbReference>
<comment type="caution">
    <text evidence="8">The sequence shown here is derived from an EMBL/GenBank/DDBJ whole genome shotgun (WGS) entry which is preliminary data.</text>
</comment>
<evidence type="ECO:0000256" key="7">
    <source>
        <dbReference type="PIRSR" id="PIRSR006118-2"/>
    </source>
</evidence>
<evidence type="ECO:0000256" key="3">
    <source>
        <dbReference type="ARBA" id="ARBA00011881"/>
    </source>
</evidence>
<dbReference type="GO" id="GO:0008781">
    <property type="term" value="F:N-acylneuraminate cytidylyltransferase activity"/>
    <property type="evidence" value="ECO:0007669"/>
    <property type="project" value="TreeGrafter"/>
</dbReference>
<dbReference type="GO" id="GO:0016788">
    <property type="term" value="F:hydrolase activity, acting on ester bonds"/>
    <property type="evidence" value="ECO:0007669"/>
    <property type="project" value="InterPro"/>
</dbReference>
<dbReference type="SFLD" id="SFLDG01136">
    <property type="entry name" value="C1.6:_Phosphoserine_Phosphatas"/>
    <property type="match status" value="1"/>
</dbReference>
<dbReference type="InterPro" id="IPR023214">
    <property type="entry name" value="HAD_sf"/>
</dbReference>
<comment type="cofactor">
    <cofactor evidence="1 7">
        <name>Mg(2+)</name>
        <dbReference type="ChEBI" id="CHEBI:18420"/>
    </cofactor>
</comment>
<dbReference type="NCBIfam" id="TIGR01670">
    <property type="entry name" value="KdsC-phosphatas"/>
    <property type="match status" value="1"/>
</dbReference>
<accession>A0A9D2IMD3</accession>
<keyword evidence="6 7" id="KW-0460">Magnesium</keyword>
<keyword evidence="5 8" id="KW-0378">Hydrolase</keyword>
<evidence type="ECO:0000256" key="5">
    <source>
        <dbReference type="ARBA" id="ARBA00022801"/>
    </source>
</evidence>
<sequence length="180" mass="19854">MGNFKEDIARVEAFIFDIDGVFTDGTFIPLPDNDYLRAYNAKDAYAVSYALKQGYKIFVITGGRGKTLESRFRYLNVTECHLHVSDKIAVLQEIFTRHRLDPANVIFMGDDLPDVECMRAVGIPVCPADAASEAIEAARYVSEFGGGKGCVRDIIEQTLRAQGKWGLSLKGIHDGGITTN</sequence>
<keyword evidence="4 7" id="KW-0479">Metal-binding</keyword>
<evidence type="ECO:0000256" key="2">
    <source>
        <dbReference type="ARBA" id="ARBA00005893"/>
    </source>
</evidence>
<dbReference type="PANTHER" id="PTHR21485">
    <property type="entry name" value="HAD SUPERFAMILY MEMBERS CMAS AND KDSC"/>
    <property type="match status" value="1"/>
</dbReference>
<comment type="similarity">
    <text evidence="2">Belongs to the KdsC family.</text>
</comment>
<evidence type="ECO:0000256" key="1">
    <source>
        <dbReference type="ARBA" id="ARBA00001946"/>
    </source>
</evidence>
<feature type="binding site" evidence="7">
    <location>
        <position position="17"/>
    </location>
    <ligand>
        <name>Mg(2+)</name>
        <dbReference type="ChEBI" id="CHEBI:18420"/>
    </ligand>
</feature>
<feature type="binding site" evidence="7">
    <location>
        <position position="19"/>
    </location>
    <ligand>
        <name>substrate</name>
    </ligand>
</feature>
<dbReference type="InterPro" id="IPR036412">
    <property type="entry name" value="HAD-like_sf"/>
</dbReference>
<dbReference type="InterPro" id="IPR050793">
    <property type="entry name" value="CMP-NeuNAc_synthase"/>
</dbReference>
<name>A0A9D2IMD3_9BACT</name>
<dbReference type="PANTHER" id="PTHR21485:SF3">
    <property type="entry name" value="N-ACYLNEURAMINATE CYTIDYLYLTRANSFERASE"/>
    <property type="match status" value="1"/>
</dbReference>
<protein>
    <submittedName>
        <fullName evidence="8">HAD hydrolase family protein</fullName>
    </submittedName>
</protein>